<keyword evidence="2 8" id="KW-0444">Lipid biosynthesis</keyword>
<evidence type="ECO:0000256" key="1">
    <source>
        <dbReference type="ARBA" id="ARBA00022490"/>
    </source>
</evidence>
<evidence type="ECO:0000256" key="7">
    <source>
        <dbReference type="ARBA" id="ARBA00023315"/>
    </source>
</evidence>
<evidence type="ECO:0000313" key="11">
    <source>
        <dbReference type="Proteomes" id="UP000054051"/>
    </source>
</evidence>
<dbReference type="RefSeq" id="WP_006682726.1">
    <property type="nucleotide sequence ID" value="NZ_CAFB01000042.1"/>
</dbReference>
<keyword evidence="11" id="KW-1185">Reference proteome</keyword>
<dbReference type="UniPathway" id="UPA00359">
    <property type="reaction ID" value="UER00477"/>
</dbReference>
<dbReference type="Pfam" id="PF00132">
    <property type="entry name" value="Hexapep"/>
    <property type="match status" value="2"/>
</dbReference>
<dbReference type="GO" id="GO:0008780">
    <property type="term" value="F:acyl-[acyl-carrier-protein]-UDP-N-acetylglucosamine O-acyltransferase activity"/>
    <property type="evidence" value="ECO:0007669"/>
    <property type="project" value="UniProtKB-UniRule"/>
</dbReference>
<dbReference type="PROSITE" id="PS00101">
    <property type="entry name" value="HEXAPEP_TRANSFERASES"/>
    <property type="match status" value="1"/>
</dbReference>
<dbReference type="PIRSF" id="PIRSF000456">
    <property type="entry name" value="UDP-GlcNAc_acltr"/>
    <property type="match status" value="1"/>
</dbReference>
<dbReference type="InterPro" id="IPR018357">
    <property type="entry name" value="Hexapep_transf_CS"/>
</dbReference>
<comment type="subunit">
    <text evidence="8">Homotrimer.</text>
</comment>
<keyword evidence="1 8" id="KW-0963">Cytoplasm</keyword>
<dbReference type="Gene3D" id="2.160.10.10">
    <property type="entry name" value="Hexapeptide repeat proteins"/>
    <property type="match status" value="1"/>
</dbReference>
<keyword evidence="4 8" id="KW-0808">Transferase</keyword>
<dbReference type="AlphaFoldDB" id="G2J9U5"/>
<dbReference type="InterPro" id="IPR011004">
    <property type="entry name" value="Trimer_LpxA-like_sf"/>
</dbReference>
<sequence>MTHIHASAIIDCNAQLDSTVVIGPYAVIGPHVRIGAHTTVGAHSVIEGHTTIGSSNRIGHFAALGGLPQDMKYQGEETRLEIGDRNTIREFTSIHTGTAQGAGLTRVGHDNWIMAYVHIAHDCLIGSHTVLANNAQIAGHVQVHDWAILGGMTGVHQHVRIGTHAMLGGASSLAQDVPPFVIASGHRAAPYGIHIEGLRRRGFATEVISALRAAYRILYKSGLPLDQAKPRLAELAGQSSAAAPWVRTLLDFIESAQRGIIH</sequence>
<reference evidence="10 11" key="1">
    <citation type="submission" date="2011-08" db="EMBL/GenBank/DDBJ databases">
        <title>The genome of the obligate endobacterium of an arbuscular mycorrhizal fungus reveals an interphylum network of nutritional interactions.</title>
        <authorList>
            <person name="Ghignone S."/>
            <person name="Salvioli A."/>
            <person name="Anca I."/>
            <person name="Lumini E."/>
            <person name="Ortu G."/>
            <person name="Petiti L."/>
            <person name="Cruveiller S."/>
            <person name="Bianciotto V."/>
            <person name="Piffanelli P."/>
            <person name="Lanfranco L."/>
            <person name="Bonfante P."/>
        </authorList>
    </citation>
    <scope>NUCLEOTIDE SEQUENCE [LARGE SCALE GENOMIC DNA]</scope>
    <source>
        <strain evidence="10 11">BEG34</strain>
    </source>
</reference>
<evidence type="ECO:0000313" key="10">
    <source>
        <dbReference type="EMBL" id="CCD29542.1"/>
    </source>
</evidence>
<evidence type="ECO:0000256" key="4">
    <source>
        <dbReference type="ARBA" id="ARBA00022679"/>
    </source>
</evidence>
<keyword evidence="5 8" id="KW-0677">Repeat</keyword>
<dbReference type="HAMAP" id="MF_00387">
    <property type="entry name" value="LpxA"/>
    <property type="match status" value="1"/>
</dbReference>
<dbReference type="EC" id="2.3.1.129" evidence="8"/>
<dbReference type="STRING" id="1070319.CAGGBEG34_250044"/>
<dbReference type="InterPro" id="IPR037157">
    <property type="entry name" value="Acetyltransf_C_sf"/>
</dbReference>
<comment type="caution">
    <text evidence="10">The sequence shown here is derived from an EMBL/GenBank/DDBJ whole genome shotgun (WGS) entry which is preliminary data.</text>
</comment>
<dbReference type="InterPro" id="IPR010137">
    <property type="entry name" value="Lipid_A_LpxA"/>
</dbReference>
<dbReference type="SUPFAM" id="SSF51161">
    <property type="entry name" value="Trimeric LpxA-like enzymes"/>
    <property type="match status" value="1"/>
</dbReference>
<dbReference type="GO" id="GO:0009245">
    <property type="term" value="P:lipid A biosynthetic process"/>
    <property type="evidence" value="ECO:0007669"/>
    <property type="project" value="UniProtKB-UniRule"/>
</dbReference>
<feature type="domain" description="UDP N-acetylglucosamine O-acyltransferase C-terminal" evidence="9">
    <location>
        <begin position="176"/>
        <end position="261"/>
    </location>
</feature>
<dbReference type="CDD" id="cd03351">
    <property type="entry name" value="LbH_UDP-GlcNAc_AT"/>
    <property type="match status" value="1"/>
</dbReference>
<keyword evidence="6 8" id="KW-0443">Lipid metabolism</keyword>
<dbReference type="InterPro" id="IPR029098">
    <property type="entry name" value="Acetyltransf_C"/>
</dbReference>
<gene>
    <name evidence="8 10" type="primary">lpxA</name>
    <name evidence="10" type="ORF">CAGGBEG34_250044</name>
</gene>
<dbReference type="OrthoDB" id="9807278at2"/>
<comment type="pathway">
    <text evidence="8">Glycolipid biosynthesis; lipid IV(A) biosynthesis; lipid IV(A) from (3R)-3-hydroxytetradecanoyl-[acyl-carrier-protein] and UDP-N-acetyl-alpha-D-glucosamine: step 1/6.</text>
</comment>
<dbReference type="NCBIfam" id="TIGR01852">
    <property type="entry name" value="lipid_A_lpxA"/>
    <property type="match status" value="1"/>
</dbReference>
<name>G2J9U5_9BURK</name>
<dbReference type="NCBIfam" id="NF003657">
    <property type="entry name" value="PRK05289.1"/>
    <property type="match status" value="1"/>
</dbReference>
<proteinExistence type="inferred from homology"/>
<protein>
    <recommendedName>
        <fullName evidence="8">Acyl-[acyl-carrier-protein]--UDP-N-acetylglucosamine O-acyltransferase</fullName>
        <shortName evidence="8">UDP-N-acetylglucosamine acyltransferase</shortName>
        <ecNumber evidence="8">2.3.1.129</ecNumber>
    </recommendedName>
</protein>
<dbReference type="eggNOG" id="COG1043">
    <property type="taxonomic scope" value="Bacteria"/>
</dbReference>
<evidence type="ECO:0000256" key="5">
    <source>
        <dbReference type="ARBA" id="ARBA00022737"/>
    </source>
</evidence>
<comment type="catalytic activity">
    <reaction evidence="8">
        <text>a (3R)-hydroxyacyl-[ACP] + UDP-N-acetyl-alpha-D-glucosamine = a UDP-3-O-[(3R)-3-hydroxyacyl]-N-acetyl-alpha-D-glucosamine + holo-[ACP]</text>
        <dbReference type="Rhea" id="RHEA:67812"/>
        <dbReference type="Rhea" id="RHEA-COMP:9685"/>
        <dbReference type="Rhea" id="RHEA-COMP:9945"/>
        <dbReference type="ChEBI" id="CHEBI:57705"/>
        <dbReference type="ChEBI" id="CHEBI:64479"/>
        <dbReference type="ChEBI" id="CHEBI:78827"/>
        <dbReference type="ChEBI" id="CHEBI:173225"/>
        <dbReference type="EC" id="2.3.1.129"/>
    </reaction>
</comment>
<organism evidence="10 11">
    <name type="scientific">Candidatus Glomeribacter gigasporarum BEG34</name>
    <dbReference type="NCBI Taxonomy" id="1070319"/>
    <lineage>
        <taxon>Bacteria</taxon>
        <taxon>Pseudomonadati</taxon>
        <taxon>Pseudomonadota</taxon>
        <taxon>Betaproteobacteria</taxon>
        <taxon>Burkholderiales</taxon>
        <taxon>Burkholderiaceae</taxon>
        <taxon>Candidatus Glomeribacter</taxon>
    </lineage>
</organism>
<dbReference type="Gene3D" id="1.20.1180.10">
    <property type="entry name" value="Udp N-acetylglucosamine O-acyltransferase, C-terminal domain"/>
    <property type="match status" value="1"/>
</dbReference>
<keyword evidence="7 8" id="KW-0012">Acyltransferase</keyword>
<evidence type="ECO:0000256" key="6">
    <source>
        <dbReference type="ARBA" id="ARBA00023098"/>
    </source>
</evidence>
<dbReference type="PANTHER" id="PTHR43480">
    <property type="entry name" value="ACYL-[ACYL-CARRIER-PROTEIN]--UDP-N-ACETYLGLUCOSAMINE O-ACYLTRANSFERASE"/>
    <property type="match status" value="1"/>
</dbReference>
<comment type="subcellular location">
    <subcellularLocation>
        <location evidence="8">Cytoplasm</location>
    </subcellularLocation>
</comment>
<comment type="similarity">
    <text evidence="8">Belongs to the transferase hexapeptide repeat family. LpxA subfamily.</text>
</comment>
<evidence type="ECO:0000256" key="3">
    <source>
        <dbReference type="ARBA" id="ARBA00022556"/>
    </source>
</evidence>
<dbReference type="InterPro" id="IPR001451">
    <property type="entry name" value="Hexapep"/>
</dbReference>
<dbReference type="EMBL" id="CAFB01000042">
    <property type="protein sequence ID" value="CCD29542.1"/>
    <property type="molecule type" value="Genomic_DNA"/>
</dbReference>
<evidence type="ECO:0000256" key="8">
    <source>
        <dbReference type="HAMAP-Rule" id="MF_00387"/>
    </source>
</evidence>
<dbReference type="Pfam" id="PF13720">
    <property type="entry name" value="Acetyltransf_11"/>
    <property type="match status" value="1"/>
</dbReference>
<dbReference type="Proteomes" id="UP000054051">
    <property type="component" value="Unassembled WGS sequence"/>
</dbReference>
<evidence type="ECO:0000256" key="2">
    <source>
        <dbReference type="ARBA" id="ARBA00022516"/>
    </source>
</evidence>
<keyword evidence="3 8" id="KW-0441">Lipid A biosynthesis</keyword>
<dbReference type="PANTHER" id="PTHR43480:SF1">
    <property type="entry name" value="ACYL-[ACYL-CARRIER-PROTEIN]--UDP-N-ACETYLGLUCOSAMINE O-ACYLTRANSFERASE, MITOCHONDRIAL-RELATED"/>
    <property type="match status" value="1"/>
</dbReference>
<evidence type="ECO:0000259" key="9">
    <source>
        <dbReference type="Pfam" id="PF13720"/>
    </source>
</evidence>
<accession>G2J9U5</accession>
<dbReference type="GO" id="GO:0016020">
    <property type="term" value="C:membrane"/>
    <property type="evidence" value="ECO:0007669"/>
    <property type="project" value="GOC"/>
</dbReference>
<comment type="function">
    <text evidence="8">Involved in the biosynthesis of lipid A, a phosphorylated glycolipid that anchors the lipopolysaccharide to the outer membrane of the cell.</text>
</comment>
<dbReference type="GO" id="GO:0005737">
    <property type="term" value="C:cytoplasm"/>
    <property type="evidence" value="ECO:0007669"/>
    <property type="project" value="UniProtKB-SubCell"/>
</dbReference>